<feature type="region of interest" description="Disordered" evidence="4">
    <location>
        <begin position="1"/>
        <end position="23"/>
    </location>
</feature>
<dbReference type="PANTHER" id="PTHR43179">
    <property type="entry name" value="RHAMNOSYLTRANSFERASE WBBL"/>
    <property type="match status" value="1"/>
</dbReference>
<evidence type="ECO:0000313" key="7">
    <source>
        <dbReference type="Proteomes" id="UP001151081"/>
    </source>
</evidence>
<dbReference type="InterPro" id="IPR001173">
    <property type="entry name" value="Glyco_trans_2-like"/>
</dbReference>
<keyword evidence="3" id="KW-0808">Transferase</keyword>
<dbReference type="SUPFAM" id="SSF53448">
    <property type="entry name" value="Nucleotide-diphospho-sugar transferases"/>
    <property type="match status" value="1"/>
</dbReference>
<dbReference type="AlphaFoldDB" id="A0A9X3X5Y4"/>
<sequence length="325" mass="37282">MQTTHEPSGENLPTLPDRGGIGDEERRLGEAFRTRYASEFRELVVRREVKNPAVTLVVVSYRAGDYLLDCLRHLRGQTVALDLPYEILVADSGGLEPLRSRYGNLVDVELRLRDGLPLNVARNAAMGWARGELVAYIDDDGLVVPDWLEYGVNLFRDETIGAARGRIVPHKHPWYNVWAGHYDRGDELWDEDNVSTEGNMLIRRAVYLAIDGFRDDLYGGEGLYLAYRMKRAFPALRSVYAPGMIMRHDYCRSAREFVWKSRRYKDVRKNITGIEPEFDAYMAVFDARKKPVKKRTPTEEVVLAGMRAAQSVIARMPIFDRVKRR</sequence>
<evidence type="ECO:0000256" key="4">
    <source>
        <dbReference type="SAM" id="MobiDB-lite"/>
    </source>
</evidence>
<dbReference type="GO" id="GO:0016757">
    <property type="term" value="F:glycosyltransferase activity"/>
    <property type="evidence" value="ECO:0007669"/>
    <property type="project" value="UniProtKB-KW"/>
</dbReference>
<gene>
    <name evidence="6" type="ORF">KEG57_27885</name>
</gene>
<protein>
    <submittedName>
        <fullName evidence="6">Glycosyltransferase family 2 protein</fullName>
    </submittedName>
</protein>
<keyword evidence="2" id="KW-0328">Glycosyltransferase</keyword>
<evidence type="ECO:0000313" key="6">
    <source>
        <dbReference type="EMBL" id="MDC3984359.1"/>
    </source>
</evidence>
<dbReference type="CDD" id="cd00761">
    <property type="entry name" value="Glyco_tranf_GTA_type"/>
    <property type="match status" value="1"/>
</dbReference>
<comment type="caution">
    <text evidence="6">The sequence shown here is derived from an EMBL/GenBank/DDBJ whole genome shotgun (WGS) entry which is preliminary data.</text>
</comment>
<accession>A0A9X3X5Y4</accession>
<proteinExistence type="inferred from homology"/>
<reference evidence="6 7" key="1">
    <citation type="submission" date="2021-04" db="EMBL/GenBank/DDBJ databases">
        <title>Genome analysis of Polyangium sp.</title>
        <authorList>
            <person name="Li Y."/>
            <person name="Wang J."/>
        </authorList>
    </citation>
    <scope>NUCLEOTIDE SEQUENCE [LARGE SCALE GENOMIC DNA]</scope>
    <source>
        <strain evidence="6 7">SDU14</strain>
    </source>
</reference>
<evidence type="ECO:0000259" key="5">
    <source>
        <dbReference type="Pfam" id="PF00535"/>
    </source>
</evidence>
<name>A0A9X3X5Y4_9BACT</name>
<dbReference type="InterPro" id="IPR029044">
    <property type="entry name" value="Nucleotide-diphossugar_trans"/>
</dbReference>
<evidence type="ECO:0000256" key="2">
    <source>
        <dbReference type="ARBA" id="ARBA00022676"/>
    </source>
</evidence>
<dbReference type="PANTHER" id="PTHR43179:SF12">
    <property type="entry name" value="GALACTOFURANOSYLTRANSFERASE GLFT2"/>
    <property type="match status" value="1"/>
</dbReference>
<keyword evidence="7" id="KW-1185">Reference proteome</keyword>
<dbReference type="Pfam" id="PF00535">
    <property type="entry name" value="Glycos_transf_2"/>
    <property type="match status" value="1"/>
</dbReference>
<dbReference type="Proteomes" id="UP001151081">
    <property type="component" value="Unassembled WGS sequence"/>
</dbReference>
<dbReference type="Gene3D" id="3.90.550.10">
    <property type="entry name" value="Spore Coat Polysaccharide Biosynthesis Protein SpsA, Chain A"/>
    <property type="match status" value="1"/>
</dbReference>
<evidence type="ECO:0000256" key="3">
    <source>
        <dbReference type="ARBA" id="ARBA00022679"/>
    </source>
</evidence>
<feature type="domain" description="Glycosyltransferase 2-like" evidence="5">
    <location>
        <begin position="56"/>
        <end position="205"/>
    </location>
</feature>
<dbReference type="EMBL" id="JAGTJJ010000020">
    <property type="protein sequence ID" value="MDC3984359.1"/>
    <property type="molecule type" value="Genomic_DNA"/>
</dbReference>
<evidence type="ECO:0000256" key="1">
    <source>
        <dbReference type="ARBA" id="ARBA00006739"/>
    </source>
</evidence>
<comment type="similarity">
    <text evidence="1">Belongs to the glycosyltransferase 2 family.</text>
</comment>
<organism evidence="6 7">
    <name type="scientific">Polyangium jinanense</name>
    <dbReference type="NCBI Taxonomy" id="2829994"/>
    <lineage>
        <taxon>Bacteria</taxon>
        <taxon>Pseudomonadati</taxon>
        <taxon>Myxococcota</taxon>
        <taxon>Polyangia</taxon>
        <taxon>Polyangiales</taxon>
        <taxon>Polyangiaceae</taxon>
        <taxon>Polyangium</taxon>
    </lineage>
</organism>